<dbReference type="InterPro" id="IPR004099">
    <property type="entry name" value="Pyr_nucl-diS_OxRdtase_dimer"/>
</dbReference>
<comment type="similarity">
    <text evidence="1">Belongs to the class-I pyridine nucleotide-disulfide oxidoreductase family.</text>
</comment>
<dbReference type="InterPro" id="IPR016156">
    <property type="entry name" value="FAD/NAD-linked_Rdtase_dimer_sf"/>
</dbReference>
<feature type="binding site" evidence="6">
    <location>
        <begin position="184"/>
        <end position="191"/>
    </location>
    <ligand>
        <name>NAD(+)</name>
        <dbReference type="ChEBI" id="CHEBI:57540"/>
    </ligand>
</feature>
<dbReference type="PIRSF" id="PIRSF000350">
    <property type="entry name" value="Mercury_reductase_MerA"/>
    <property type="match status" value="1"/>
</dbReference>
<dbReference type="RefSeq" id="WP_215870860.1">
    <property type="nucleotide sequence ID" value="NZ_JAAXYO010000039.1"/>
</dbReference>
<evidence type="ECO:0000313" key="10">
    <source>
        <dbReference type="EMBL" id="MBU2787266.1"/>
    </source>
</evidence>
<dbReference type="SUPFAM" id="SSF51905">
    <property type="entry name" value="FAD/NAD(P)-binding domain"/>
    <property type="match status" value="1"/>
</dbReference>
<dbReference type="Pfam" id="PF02852">
    <property type="entry name" value="Pyr_redox_dim"/>
    <property type="match status" value="1"/>
</dbReference>
<dbReference type="Pfam" id="PF07992">
    <property type="entry name" value="Pyr_redox_2"/>
    <property type="match status" value="1"/>
</dbReference>
<evidence type="ECO:0000256" key="6">
    <source>
        <dbReference type="PIRSR" id="PIRSR000350-3"/>
    </source>
</evidence>
<protein>
    <submittedName>
        <fullName evidence="10">Dihydrolipoyl dehydrogenase</fullName>
        <ecNumber evidence="10">1.8.1.4</ecNumber>
    </submittedName>
</protein>
<evidence type="ECO:0000256" key="1">
    <source>
        <dbReference type="ARBA" id="ARBA00007532"/>
    </source>
</evidence>
<gene>
    <name evidence="10" type="ORF">HFQ13_03400</name>
</gene>
<keyword evidence="11" id="KW-1185">Reference proteome</keyword>
<evidence type="ECO:0000256" key="7">
    <source>
        <dbReference type="PIRSR" id="PIRSR000350-4"/>
    </source>
</evidence>
<comment type="caution">
    <text evidence="10">The sequence shown here is derived from an EMBL/GenBank/DDBJ whole genome shotgun (WGS) entry which is preliminary data.</text>
</comment>
<dbReference type="SUPFAM" id="SSF55424">
    <property type="entry name" value="FAD/NAD-linked reductases, dimerisation (C-terminal) domain"/>
    <property type="match status" value="1"/>
</dbReference>
<dbReference type="InterPro" id="IPR001100">
    <property type="entry name" value="Pyr_nuc-diS_OxRdtase"/>
</dbReference>
<dbReference type="GO" id="GO:0006103">
    <property type="term" value="P:2-oxoglutarate metabolic process"/>
    <property type="evidence" value="ECO:0007669"/>
    <property type="project" value="TreeGrafter"/>
</dbReference>
<feature type="active site" description="Proton acceptor" evidence="5">
    <location>
        <position position="445"/>
    </location>
</feature>
<name>A0AAE3CIZ4_9PROT</name>
<evidence type="ECO:0000259" key="8">
    <source>
        <dbReference type="Pfam" id="PF02852"/>
    </source>
</evidence>
<dbReference type="NCBIfam" id="NF004943">
    <property type="entry name" value="PRK06292.2-1"/>
    <property type="match status" value="1"/>
</dbReference>
<dbReference type="Gene3D" id="3.50.50.60">
    <property type="entry name" value="FAD/NAD(P)-binding domain"/>
    <property type="match status" value="2"/>
</dbReference>
<dbReference type="GO" id="GO:0004148">
    <property type="term" value="F:dihydrolipoyl dehydrogenase (NADH) activity"/>
    <property type="evidence" value="ECO:0007669"/>
    <property type="project" value="UniProtKB-EC"/>
</dbReference>
<comment type="cofactor">
    <cofactor evidence="6">
        <name>FAD</name>
        <dbReference type="ChEBI" id="CHEBI:57692"/>
    </cofactor>
    <text evidence="6">Binds 1 FAD per subunit.</text>
</comment>
<dbReference type="InterPro" id="IPR023753">
    <property type="entry name" value="FAD/NAD-binding_dom"/>
</dbReference>
<reference evidence="10" key="1">
    <citation type="journal article" date="2021" name="ISME J.">
        <title>Genomic evolution of the class Acidithiobacillia: deep-branching Proteobacteria living in extreme acidic conditions.</title>
        <authorList>
            <person name="Moya-Beltran A."/>
            <person name="Beard S."/>
            <person name="Rojas-Villalobos C."/>
            <person name="Issotta F."/>
            <person name="Gallardo Y."/>
            <person name="Ulloa R."/>
            <person name="Giaveno A."/>
            <person name="Degli Esposti M."/>
            <person name="Johnson D.B."/>
            <person name="Quatrini R."/>
        </authorList>
    </citation>
    <scope>NUCLEOTIDE SEQUENCE</scope>
    <source>
        <strain evidence="10">VAN18-1</strain>
    </source>
</reference>
<evidence type="ECO:0000256" key="2">
    <source>
        <dbReference type="ARBA" id="ARBA00022630"/>
    </source>
</evidence>
<feature type="domain" description="FAD/NAD(P)-binding" evidence="9">
    <location>
        <begin position="7"/>
        <end position="326"/>
    </location>
</feature>
<keyword evidence="3 6" id="KW-0274">FAD</keyword>
<evidence type="ECO:0000256" key="4">
    <source>
        <dbReference type="ARBA" id="ARBA00023027"/>
    </source>
</evidence>
<feature type="domain" description="Pyridine nucleotide-disulphide oxidoreductase dimerisation" evidence="8">
    <location>
        <begin position="349"/>
        <end position="455"/>
    </location>
</feature>
<dbReference type="PANTHER" id="PTHR22912">
    <property type="entry name" value="DISULFIDE OXIDOREDUCTASE"/>
    <property type="match status" value="1"/>
</dbReference>
<evidence type="ECO:0000256" key="5">
    <source>
        <dbReference type="PIRSR" id="PIRSR000350-2"/>
    </source>
</evidence>
<dbReference type="EC" id="1.8.1.4" evidence="10"/>
<dbReference type="InterPro" id="IPR036188">
    <property type="entry name" value="FAD/NAD-bd_sf"/>
</dbReference>
<dbReference type="EMBL" id="JAAXYO010000039">
    <property type="protein sequence ID" value="MBU2787266.1"/>
    <property type="molecule type" value="Genomic_DNA"/>
</dbReference>
<evidence type="ECO:0000259" key="9">
    <source>
        <dbReference type="Pfam" id="PF07992"/>
    </source>
</evidence>
<feature type="binding site" evidence="6">
    <location>
        <position position="53"/>
    </location>
    <ligand>
        <name>FAD</name>
        <dbReference type="ChEBI" id="CHEBI:57692"/>
    </ligand>
</feature>
<keyword evidence="10" id="KW-0560">Oxidoreductase</keyword>
<dbReference type="PANTHER" id="PTHR22912:SF151">
    <property type="entry name" value="DIHYDROLIPOYL DEHYDROGENASE, MITOCHONDRIAL"/>
    <property type="match status" value="1"/>
</dbReference>
<proteinExistence type="inferred from homology"/>
<feature type="disulfide bond" description="Redox-active" evidence="7">
    <location>
        <begin position="44"/>
        <end position="49"/>
    </location>
</feature>
<dbReference type="PRINTS" id="PR00411">
    <property type="entry name" value="PNDRDTASEI"/>
</dbReference>
<feature type="binding site" evidence="6">
    <location>
        <position position="273"/>
    </location>
    <ligand>
        <name>NAD(+)</name>
        <dbReference type="ChEBI" id="CHEBI:57540"/>
    </ligand>
</feature>
<dbReference type="Gene3D" id="3.30.390.30">
    <property type="match status" value="1"/>
</dbReference>
<dbReference type="InterPro" id="IPR050151">
    <property type="entry name" value="Class-I_Pyr_Nuc-Dis_Oxidored"/>
</dbReference>
<dbReference type="Proteomes" id="UP001197378">
    <property type="component" value="Unassembled WGS sequence"/>
</dbReference>
<evidence type="ECO:0000256" key="3">
    <source>
        <dbReference type="ARBA" id="ARBA00022827"/>
    </source>
</evidence>
<dbReference type="PRINTS" id="PR00368">
    <property type="entry name" value="FADPNR"/>
</dbReference>
<keyword evidence="6" id="KW-0547">Nucleotide-binding</keyword>
<accession>A0AAE3CIZ4</accession>
<evidence type="ECO:0000313" key="11">
    <source>
        <dbReference type="Proteomes" id="UP001197378"/>
    </source>
</evidence>
<keyword evidence="2" id="KW-0285">Flavoprotein</keyword>
<sequence>MAEKVVDLLCIGAGGAAYPAAFRLARAGRKVLMVDPKGVMSGNCLYEGCVPSKAVREMASLAGATRRFSTQLGRAELSAPDYAAIVQHKDQVQARRYAQHAQELAAQPGIELRKGVARILDPHTVQIDDDQGSEKIRCHHLLIASGSDVFVPPLPGAEHCLTSHDLYKPDPALRALPKRLIVVGGGYIGLETASFFAELGSQVILLQKGGQILNGMDPGMVALLQPLLPAGMRILTDVDVQRIEAQGALRRVLWQRAGQEESGEAEAVLLAVGRSPVIPEGCEAIGIEFDRHGVQVGPSLQTRYPHIYAAGDVNGRVPLFHAAVRQSLAAAHNILGGNQPLDYADFHNVPTTIFTLPAAAYIGMTPAKAAGRELAVGRYDFAEDSRAQILERLEGEIRLFFEPSSLRLLGGWIVGIDAGALIGQIGTALSLGATAYDLARFADQHPMSAEGIGKAARSLF</sequence>
<organism evidence="10 11">
    <name type="scientific">Igneacidithiobacillus copahuensis</name>
    <dbReference type="NCBI Taxonomy" id="2724909"/>
    <lineage>
        <taxon>Bacteria</taxon>
        <taxon>Pseudomonadati</taxon>
        <taxon>Pseudomonadota</taxon>
        <taxon>Acidithiobacillia</taxon>
        <taxon>Acidithiobacillales</taxon>
        <taxon>Acidithiobacillaceae</taxon>
        <taxon>Igneacidithiobacillus</taxon>
    </lineage>
</organism>
<feature type="binding site" evidence="6">
    <location>
        <position position="312"/>
    </location>
    <ligand>
        <name>FAD</name>
        <dbReference type="ChEBI" id="CHEBI:57692"/>
    </ligand>
</feature>
<dbReference type="AlphaFoldDB" id="A0AAE3CIZ4"/>
<dbReference type="GO" id="GO:0050660">
    <property type="term" value="F:flavin adenine dinucleotide binding"/>
    <property type="evidence" value="ECO:0007669"/>
    <property type="project" value="TreeGrafter"/>
</dbReference>
<keyword evidence="4 6" id="KW-0520">NAD</keyword>